<dbReference type="EMBL" id="CAJPDT010000014">
    <property type="protein sequence ID" value="CAF9915177.1"/>
    <property type="molecule type" value="Genomic_DNA"/>
</dbReference>
<evidence type="ECO:0000259" key="25">
    <source>
        <dbReference type="Pfam" id="PF09792"/>
    </source>
</evidence>
<evidence type="ECO:0000256" key="21">
    <source>
        <dbReference type="ARBA" id="ARBA00032906"/>
    </source>
</evidence>
<dbReference type="GO" id="GO:0098552">
    <property type="term" value="C:side of membrane"/>
    <property type="evidence" value="ECO:0007669"/>
    <property type="project" value="UniProtKB-KW"/>
</dbReference>
<feature type="region of interest" description="Disordered" evidence="23">
    <location>
        <begin position="372"/>
        <end position="418"/>
    </location>
</feature>
<keyword evidence="27" id="KW-1185">Reference proteome</keyword>
<keyword evidence="15" id="KW-0119">Carbohydrate metabolism</keyword>
<evidence type="ECO:0000256" key="24">
    <source>
        <dbReference type="SAM" id="SignalP"/>
    </source>
</evidence>
<dbReference type="InterPro" id="IPR000490">
    <property type="entry name" value="Glyco_hydro_17"/>
</dbReference>
<accession>A0A8H3EZ02</accession>
<dbReference type="GO" id="GO:0005576">
    <property type="term" value="C:extracellular region"/>
    <property type="evidence" value="ECO:0007669"/>
    <property type="project" value="TreeGrafter"/>
</dbReference>
<evidence type="ECO:0000256" key="19">
    <source>
        <dbReference type="ARBA" id="ARBA00025152"/>
    </source>
</evidence>
<evidence type="ECO:0000256" key="16">
    <source>
        <dbReference type="ARBA" id="ARBA00023288"/>
    </source>
</evidence>
<gene>
    <name evidence="26" type="ORF">IMSHALPRED_002366</name>
</gene>
<comment type="similarity">
    <text evidence="4 22">Belongs to the glycosyl hydrolase 17 family.</text>
</comment>
<evidence type="ECO:0000313" key="27">
    <source>
        <dbReference type="Proteomes" id="UP000664534"/>
    </source>
</evidence>
<dbReference type="Gene3D" id="3.20.20.80">
    <property type="entry name" value="Glycosidases"/>
    <property type="match status" value="1"/>
</dbReference>
<dbReference type="FunFam" id="3.20.20.80:FF:000233">
    <property type="entry name" value="Probable glucan endo-1,3-beta-glucosidase eglC"/>
    <property type="match status" value="1"/>
</dbReference>
<evidence type="ECO:0000256" key="9">
    <source>
        <dbReference type="ARBA" id="ARBA00022525"/>
    </source>
</evidence>
<dbReference type="SUPFAM" id="SSF51445">
    <property type="entry name" value="(Trans)glycosidases"/>
    <property type="match status" value="1"/>
</dbReference>
<keyword evidence="16" id="KW-0449">Lipoprotein</keyword>
<keyword evidence="17" id="KW-0961">Cell wall biogenesis/degradation</keyword>
<feature type="compositionally biased region" description="Low complexity" evidence="23">
    <location>
        <begin position="388"/>
        <end position="418"/>
    </location>
</feature>
<evidence type="ECO:0000256" key="8">
    <source>
        <dbReference type="ARBA" id="ARBA00022512"/>
    </source>
</evidence>
<feature type="signal peptide" evidence="24">
    <location>
        <begin position="1"/>
        <end position="19"/>
    </location>
</feature>
<feature type="domain" description="Ubiquitin 3 binding protein But2 C-terminal" evidence="25">
    <location>
        <begin position="448"/>
        <end position="587"/>
    </location>
</feature>
<dbReference type="Pfam" id="PF09792">
    <property type="entry name" value="But2"/>
    <property type="match status" value="1"/>
</dbReference>
<dbReference type="Proteomes" id="UP000664534">
    <property type="component" value="Unassembled WGS sequence"/>
</dbReference>
<dbReference type="OrthoDB" id="77201at2759"/>
<comment type="function">
    <text evidence="19">Glucanases play a role in cell expansion during growth, in cell-cell fusion during mating, and in spore release during sporulation. This enzyme may be involved in beta-glucan degradation and also function biosynthetically as a transglycosylase.</text>
</comment>
<evidence type="ECO:0000256" key="23">
    <source>
        <dbReference type="SAM" id="MobiDB-lite"/>
    </source>
</evidence>
<evidence type="ECO:0000256" key="7">
    <source>
        <dbReference type="ARBA" id="ARBA00022475"/>
    </source>
</evidence>
<reference evidence="26" key="1">
    <citation type="submission" date="2021-03" db="EMBL/GenBank/DDBJ databases">
        <authorList>
            <person name="Tagirdzhanova G."/>
        </authorList>
    </citation>
    <scope>NUCLEOTIDE SEQUENCE</scope>
</reference>
<name>A0A8H3EZ02_9LECA</name>
<evidence type="ECO:0000256" key="18">
    <source>
        <dbReference type="ARBA" id="ARBA00023326"/>
    </source>
</evidence>
<dbReference type="EC" id="3.2.1.39" evidence="5"/>
<dbReference type="GO" id="GO:0071555">
    <property type="term" value="P:cell wall organization"/>
    <property type="evidence" value="ECO:0007669"/>
    <property type="project" value="UniProtKB-KW"/>
</dbReference>
<sequence>MLSSTLVAAFAACFSTAYSQIQGFNYGSTNTDSSAVTLEQFTNDFTTAKALAGTNDAFTSARLYTCIQAGTTNTPSDAFLAAVNTDTSLLLGLWASAGYDTPSGASLLGRLPMVLSDFEEMLTPRSCSQENIDNEIAALTTFLQSSNGAAFAKLILGISVGSEDLYRISPTGIINKSGVGASPDDITNYISQVRAAIASTAASGALVGHVDTWTAWVNGSNDAVITNSDFIGMDAYPYFQNTMTNPIGDGYSLFDAAYEATISAAGSKPVWVTETGWPVSGATSGDAVPSTANAQTYWDQVGCGLLFGKTNTWWYTLQDAYPTTPNPSFGVVGTDLSDTPLYDLSCSGVSTSASTIPAAQATATVGAASVDAGGAGNEGTPSTAAEQASSAPVATSSSADAGTPATATPSPATPAPTTLITTTSVLPAASASGASASGCPASLSGTYEYPHLIVPVDKDSPTTAGGTSYNGTFSSTVSSIFNFDIPEADSGKTCSLVFLLPSENELVTSAFSLSGSGGLDVAQLKSPATEQTSYSTIPAVESDLGGPTSVIAGSEYVIASGSCAAGQTISYEISATGSLALNYFQDSSAAAIGLYVTVC</sequence>
<dbReference type="GO" id="GO:0009986">
    <property type="term" value="C:cell surface"/>
    <property type="evidence" value="ECO:0007669"/>
    <property type="project" value="TreeGrafter"/>
</dbReference>
<dbReference type="InterPro" id="IPR050732">
    <property type="entry name" value="Beta-glucan_modifiers"/>
</dbReference>
<evidence type="ECO:0000256" key="17">
    <source>
        <dbReference type="ARBA" id="ARBA00023316"/>
    </source>
</evidence>
<evidence type="ECO:0000256" key="13">
    <source>
        <dbReference type="ARBA" id="ARBA00023136"/>
    </source>
</evidence>
<comment type="subcellular location">
    <subcellularLocation>
        <location evidence="3">Cell membrane</location>
        <topology evidence="3">Lipid-anchor</topology>
        <topology evidence="3">GPI-anchor</topology>
    </subcellularLocation>
    <subcellularLocation>
        <location evidence="2">Secreted</location>
        <location evidence="2">Cell wall</location>
    </subcellularLocation>
</comment>
<dbReference type="Pfam" id="PF00332">
    <property type="entry name" value="Glyco_hydro_17"/>
    <property type="match status" value="1"/>
</dbReference>
<protein>
    <recommendedName>
        <fullName evidence="6">Probable glucan endo-1,3-beta-glucosidase eglC</fullName>
        <ecNumber evidence="5">3.2.1.39</ecNumber>
    </recommendedName>
    <alternativeName>
        <fullName evidence="20">Endo-1,3-beta-glucanase eglC</fullName>
    </alternativeName>
    <alternativeName>
        <fullName evidence="21">Laminarinase eglC</fullName>
    </alternativeName>
</protein>
<dbReference type="PANTHER" id="PTHR16631">
    <property type="entry name" value="GLUCAN 1,3-BETA-GLUCOSIDASE"/>
    <property type="match status" value="1"/>
</dbReference>
<comment type="caution">
    <text evidence="26">The sequence shown here is derived from an EMBL/GenBank/DDBJ whole genome shotgun (WGS) entry which is preliminary data.</text>
</comment>
<evidence type="ECO:0000256" key="2">
    <source>
        <dbReference type="ARBA" id="ARBA00004191"/>
    </source>
</evidence>
<keyword evidence="13" id="KW-0472">Membrane</keyword>
<evidence type="ECO:0000256" key="5">
    <source>
        <dbReference type="ARBA" id="ARBA00012780"/>
    </source>
</evidence>
<dbReference type="GO" id="GO:0005886">
    <property type="term" value="C:plasma membrane"/>
    <property type="evidence" value="ECO:0007669"/>
    <property type="project" value="UniProtKB-SubCell"/>
</dbReference>
<evidence type="ECO:0000256" key="22">
    <source>
        <dbReference type="RuleBase" id="RU004335"/>
    </source>
</evidence>
<evidence type="ECO:0000256" key="6">
    <source>
        <dbReference type="ARBA" id="ARBA00019762"/>
    </source>
</evidence>
<keyword evidence="10" id="KW-0336">GPI-anchor</keyword>
<evidence type="ECO:0000256" key="11">
    <source>
        <dbReference type="ARBA" id="ARBA00022729"/>
    </source>
</evidence>
<evidence type="ECO:0000256" key="15">
    <source>
        <dbReference type="ARBA" id="ARBA00023277"/>
    </source>
</evidence>
<evidence type="ECO:0000256" key="20">
    <source>
        <dbReference type="ARBA" id="ARBA00032134"/>
    </source>
</evidence>
<keyword evidence="8" id="KW-0134">Cell wall</keyword>
<keyword evidence="11 24" id="KW-0732">Signal</keyword>
<keyword evidence="14" id="KW-0325">Glycoprotein</keyword>
<evidence type="ECO:0000256" key="4">
    <source>
        <dbReference type="ARBA" id="ARBA00008773"/>
    </source>
</evidence>
<dbReference type="GO" id="GO:0042973">
    <property type="term" value="F:glucan endo-1,3-beta-D-glucosidase activity"/>
    <property type="evidence" value="ECO:0007669"/>
    <property type="project" value="UniProtKB-EC"/>
</dbReference>
<evidence type="ECO:0000256" key="14">
    <source>
        <dbReference type="ARBA" id="ARBA00023180"/>
    </source>
</evidence>
<organism evidence="26 27">
    <name type="scientific">Imshaugia aleurites</name>
    <dbReference type="NCBI Taxonomy" id="172621"/>
    <lineage>
        <taxon>Eukaryota</taxon>
        <taxon>Fungi</taxon>
        <taxon>Dikarya</taxon>
        <taxon>Ascomycota</taxon>
        <taxon>Pezizomycotina</taxon>
        <taxon>Lecanoromycetes</taxon>
        <taxon>OSLEUM clade</taxon>
        <taxon>Lecanoromycetidae</taxon>
        <taxon>Lecanorales</taxon>
        <taxon>Lecanorineae</taxon>
        <taxon>Parmeliaceae</taxon>
        <taxon>Imshaugia</taxon>
    </lineage>
</organism>
<evidence type="ECO:0000256" key="1">
    <source>
        <dbReference type="ARBA" id="ARBA00000382"/>
    </source>
</evidence>
<evidence type="ECO:0000313" key="26">
    <source>
        <dbReference type="EMBL" id="CAF9915177.1"/>
    </source>
</evidence>
<dbReference type="InterPro" id="IPR018620">
    <property type="entry name" value="Ubiquitin3-bd_protein_But2_C"/>
</dbReference>
<dbReference type="PANTHER" id="PTHR16631:SF13">
    <property type="entry name" value="GLUCAN ENDO-1,3-BETA-GLUCOSIDASE EGLC-RELATED"/>
    <property type="match status" value="1"/>
</dbReference>
<keyword evidence="12" id="KW-0378">Hydrolase</keyword>
<feature type="chain" id="PRO_5034439444" description="Probable glucan endo-1,3-beta-glucosidase eglC" evidence="24">
    <location>
        <begin position="20"/>
        <end position="599"/>
    </location>
</feature>
<comment type="catalytic activity">
    <reaction evidence="1">
        <text>Hydrolysis of (1-&gt;3)-beta-D-glucosidic linkages in (1-&gt;3)-beta-D-glucans.</text>
        <dbReference type="EC" id="3.2.1.39"/>
    </reaction>
</comment>
<keyword evidence="7" id="KW-1003">Cell membrane</keyword>
<evidence type="ECO:0000256" key="12">
    <source>
        <dbReference type="ARBA" id="ARBA00022801"/>
    </source>
</evidence>
<keyword evidence="9" id="KW-0964">Secreted</keyword>
<dbReference type="GO" id="GO:0000272">
    <property type="term" value="P:polysaccharide catabolic process"/>
    <property type="evidence" value="ECO:0007669"/>
    <property type="project" value="UniProtKB-KW"/>
</dbReference>
<keyword evidence="18" id="KW-0624">Polysaccharide degradation</keyword>
<evidence type="ECO:0000256" key="10">
    <source>
        <dbReference type="ARBA" id="ARBA00022622"/>
    </source>
</evidence>
<proteinExistence type="inferred from homology"/>
<dbReference type="GO" id="GO:0009277">
    <property type="term" value="C:fungal-type cell wall"/>
    <property type="evidence" value="ECO:0007669"/>
    <property type="project" value="TreeGrafter"/>
</dbReference>
<evidence type="ECO:0000256" key="3">
    <source>
        <dbReference type="ARBA" id="ARBA00004609"/>
    </source>
</evidence>
<dbReference type="InterPro" id="IPR017853">
    <property type="entry name" value="GH"/>
</dbReference>
<dbReference type="AlphaFoldDB" id="A0A8H3EZ02"/>